<evidence type="ECO:0000256" key="1">
    <source>
        <dbReference type="SAM" id="MobiDB-lite"/>
    </source>
</evidence>
<comment type="caution">
    <text evidence="2">The sequence shown here is derived from an EMBL/GenBank/DDBJ whole genome shotgun (WGS) entry which is preliminary data.</text>
</comment>
<dbReference type="EMBL" id="WOGU01000007">
    <property type="protein sequence ID" value="MUN63368.1"/>
    <property type="molecule type" value="Genomic_DNA"/>
</dbReference>
<organism evidence="2 3">
    <name type="scientific">Kocuria sediminis</name>
    <dbReference type="NCBI Taxonomy" id="1038857"/>
    <lineage>
        <taxon>Bacteria</taxon>
        <taxon>Bacillati</taxon>
        <taxon>Actinomycetota</taxon>
        <taxon>Actinomycetes</taxon>
        <taxon>Micrococcales</taxon>
        <taxon>Micrococcaceae</taxon>
        <taxon>Kocuria</taxon>
    </lineage>
</organism>
<feature type="region of interest" description="Disordered" evidence="1">
    <location>
        <begin position="41"/>
        <end position="67"/>
    </location>
</feature>
<dbReference type="AlphaFoldDB" id="A0A6N8GKD3"/>
<dbReference type="RefSeq" id="WP_156269287.1">
    <property type="nucleotide sequence ID" value="NZ_WOGU01000007.1"/>
</dbReference>
<reference evidence="2 3" key="1">
    <citation type="submission" date="2019-12" db="EMBL/GenBank/DDBJ databases">
        <authorList>
            <person name="Shi Y."/>
        </authorList>
    </citation>
    <scope>NUCLEOTIDE SEQUENCE [LARGE SCALE GENOMIC DNA]</scope>
    <source>
        <strain evidence="2 3">JCM 17929</strain>
    </source>
</reference>
<evidence type="ECO:0000313" key="3">
    <source>
        <dbReference type="Proteomes" id="UP000436989"/>
    </source>
</evidence>
<protein>
    <submittedName>
        <fullName evidence="2">Uncharacterized protein</fullName>
    </submittedName>
</protein>
<dbReference type="Proteomes" id="UP000436989">
    <property type="component" value="Unassembled WGS sequence"/>
</dbReference>
<keyword evidence="3" id="KW-1185">Reference proteome</keyword>
<accession>A0A6N8GKD3</accession>
<proteinExistence type="predicted"/>
<gene>
    <name evidence="2" type="ORF">GMA12_09490</name>
</gene>
<sequence length="67" mass="7212">MSFRPARRAPSSTAFRPRRVFSAAAAAARFRPTVLRSRALATSATTVSEPRTTAAPTKNSQCSTTKE</sequence>
<name>A0A6N8GKD3_9MICC</name>
<evidence type="ECO:0000313" key="2">
    <source>
        <dbReference type="EMBL" id="MUN63368.1"/>
    </source>
</evidence>